<accession>A0A5B0NKG4</accession>
<organism evidence="1 2">
    <name type="scientific">Puccinia graminis f. sp. tritici</name>
    <dbReference type="NCBI Taxonomy" id="56615"/>
    <lineage>
        <taxon>Eukaryota</taxon>
        <taxon>Fungi</taxon>
        <taxon>Dikarya</taxon>
        <taxon>Basidiomycota</taxon>
        <taxon>Pucciniomycotina</taxon>
        <taxon>Pucciniomycetes</taxon>
        <taxon>Pucciniales</taxon>
        <taxon>Pucciniaceae</taxon>
        <taxon>Puccinia</taxon>
    </lineage>
</organism>
<dbReference type="OrthoDB" id="10268812at2759"/>
<proteinExistence type="predicted"/>
<comment type="caution">
    <text evidence="1">The sequence shown here is derived from an EMBL/GenBank/DDBJ whole genome shotgun (WGS) entry which is preliminary data.</text>
</comment>
<protein>
    <submittedName>
        <fullName evidence="1">Uncharacterized protein</fullName>
    </submittedName>
</protein>
<evidence type="ECO:0000313" key="1">
    <source>
        <dbReference type="EMBL" id="KAA1089092.1"/>
    </source>
</evidence>
<dbReference type="Proteomes" id="UP000324748">
    <property type="component" value="Unassembled WGS sequence"/>
</dbReference>
<name>A0A5B0NKG4_PUCGR</name>
<gene>
    <name evidence="1" type="ORF">PGT21_006727</name>
</gene>
<dbReference type="AlphaFoldDB" id="A0A5B0NKG4"/>
<sequence>MSTKREAGEMESARMHGICLGDGNTPQAFYLVIIHEQTKGLSSFGLAPEVIPFKNESQPHSALRLAATFVLISGEANHGMTSTNVAHREDEKYQPACICQLHVCGQGVW</sequence>
<evidence type="ECO:0000313" key="2">
    <source>
        <dbReference type="Proteomes" id="UP000324748"/>
    </source>
</evidence>
<dbReference type="EMBL" id="VSWC01000093">
    <property type="protein sequence ID" value="KAA1089092.1"/>
    <property type="molecule type" value="Genomic_DNA"/>
</dbReference>
<keyword evidence="2" id="KW-1185">Reference proteome</keyword>
<reference evidence="1 2" key="1">
    <citation type="submission" date="2019-05" db="EMBL/GenBank/DDBJ databases">
        <title>Emergence of the Ug99 lineage of the wheat stem rust pathogen through somatic hybridization.</title>
        <authorList>
            <person name="Li F."/>
            <person name="Upadhyaya N.M."/>
            <person name="Sperschneider J."/>
            <person name="Matny O."/>
            <person name="Nguyen-Phuc H."/>
            <person name="Mago R."/>
            <person name="Raley C."/>
            <person name="Miller M.E."/>
            <person name="Silverstein K.A.T."/>
            <person name="Henningsen E."/>
            <person name="Hirsch C.D."/>
            <person name="Visser B."/>
            <person name="Pretorius Z.A."/>
            <person name="Steffenson B.J."/>
            <person name="Schwessinger B."/>
            <person name="Dodds P.N."/>
            <person name="Figueroa M."/>
        </authorList>
    </citation>
    <scope>NUCLEOTIDE SEQUENCE [LARGE SCALE GENOMIC DNA]</scope>
    <source>
        <strain evidence="1">21-0</strain>
    </source>
</reference>